<dbReference type="RefSeq" id="WP_214171307.1">
    <property type="nucleotide sequence ID" value="NZ_JAHCVJ010000003.1"/>
</dbReference>
<organism evidence="2 3">
    <name type="scientific">Geoanaerobacter pelophilus</name>
    <dbReference type="NCBI Taxonomy" id="60036"/>
    <lineage>
        <taxon>Bacteria</taxon>
        <taxon>Pseudomonadati</taxon>
        <taxon>Thermodesulfobacteriota</taxon>
        <taxon>Desulfuromonadia</taxon>
        <taxon>Geobacterales</taxon>
        <taxon>Geobacteraceae</taxon>
        <taxon>Geoanaerobacter</taxon>
    </lineage>
</organism>
<keyword evidence="2" id="KW-0489">Methyltransferase</keyword>
<dbReference type="AlphaFoldDB" id="A0AAW4LBH0"/>
<dbReference type="GO" id="GO:0008757">
    <property type="term" value="F:S-adenosylmethionine-dependent methyltransferase activity"/>
    <property type="evidence" value="ECO:0007669"/>
    <property type="project" value="InterPro"/>
</dbReference>
<dbReference type="InterPro" id="IPR029063">
    <property type="entry name" value="SAM-dependent_MTases_sf"/>
</dbReference>
<name>A0AAW4LBH0_9BACT</name>
<protein>
    <submittedName>
        <fullName evidence="2">Methyltransferase domain-containing protein</fullName>
    </submittedName>
</protein>
<proteinExistence type="predicted"/>
<keyword evidence="2" id="KW-0808">Transferase</keyword>
<dbReference type="SUPFAM" id="SSF53335">
    <property type="entry name" value="S-adenosyl-L-methionine-dependent methyltransferases"/>
    <property type="match status" value="1"/>
</dbReference>
<feature type="domain" description="Methyltransferase type 11" evidence="1">
    <location>
        <begin position="265"/>
        <end position="355"/>
    </location>
</feature>
<dbReference type="GO" id="GO:0032259">
    <property type="term" value="P:methylation"/>
    <property type="evidence" value="ECO:0007669"/>
    <property type="project" value="UniProtKB-KW"/>
</dbReference>
<gene>
    <name evidence="2" type="ORF">KI809_09545</name>
</gene>
<accession>A0AAW4LBH0</accession>
<keyword evidence="3" id="KW-1185">Reference proteome</keyword>
<dbReference type="InterPro" id="IPR013216">
    <property type="entry name" value="Methyltransf_11"/>
</dbReference>
<comment type="caution">
    <text evidence="2">The sequence shown here is derived from an EMBL/GenBank/DDBJ whole genome shotgun (WGS) entry which is preliminary data.</text>
</comment>
<reference evidence="2 3" key="1">
    <citation type="submission" date="2021-05" db="EMBL/GenBank/DDBJ databases">
        <title>The draft genome of Geobacter pelophilus DSM 12255.</title>
        <authorList>
            <person name="Xu Z."/>
            <person name="Masuda Y."/>
            <person name="Itoh H."/>
            <person name="Senoo K."/>
        </authorList>
    </citation>
    <scope>NUCLEOTIDE SEQUENCE [LARGE SCALE GENOMIC DNA]</scope>
    <source>
        <strain evidence="2 3">DSM 12255</strain>
    </source>
</reference>
<sequence length="414" mass="46634">MTSEQKQFIISYLNGSNSIVIYGAGYYGLLLSNLIGELDDIDVTVVDDIKKGKCGSYTINNDNSFNTITGTVVITIKDLDIATSIAQRLYAQGVTDIRLLSNRLKEFLDVFSQGGKNLQVSNYHRDDLLNRLKSFNWRKLNKDYIAYSFRYLWSWMKKSFMPSNIENAVCPVCKGSARLLCVNVWNYFIMECVACTHVFVANVPSGNAIVDFYDGYEYFTQNCAHQGITSLTDDTQWQGWLNSRMQFLDFFHILDSFYEKPAVVLELGCCEGKLLERLKKLGHHVYGCDVNAGLAALAGRTLGIDIRAGTLEEAGFQHDTFDLIIAIHTVEHLTDPHGDLVRCWSLLRKGGRILIEVPIGETDYNNPHHLHFFSERSLRELFTKLFGNISMVPSCFADANGNFCATALTVAVKL</sequence>
<dbReference type="EMBL" id="JAHCVJ010000003">
    <property type="protein sequence ID" value="MBT0664541.1"/>
    <property type="molecule type" value="Genomic_DNA"/>
</dbReference>
<evidence type="ECO:0000313" key="3">
    <source>
        <dbReference type="Proteomes" id="UP000811899"/>
    </source>
</evidence>
<dbReference type="Proteomes" id="UP000811899">
    <property type="component" value="Unassembled WGS sequence"/>
</dbReference>
<dbReference type="Pfam" id="PF08241">
    <property type="entry name" value="Methyltransf_11"/>
    <property type="match status" value="1"/>
</dbReference>
<evidence type="ECO:0000259" key="1">
    <source>
        <dbReference type="Pfam" id="PF08241"/>
    </source>
</evidence>
<evidence type="ECO:0000313" key="2">
    <source>
        <dbReference type="EMBL" id="MBT0664541.1"/>
    </source>
</evidence>
<dbReference type="PANTHER" id="PTHR43861">
    <property type="entry name" value="TRANS-ACONITATE 2-METHYLTRANSFERASE-RELATED"/>
    <property type="match status" value="1"/>
</dbReference>
<dbReference type="Gene3D" id="3.40.50.150">
    <property type="entry name" value="Vaccinia Virus protein VP39"/>
    <property type="match status" value="1"/>
</dbReference>
<dbReference type="CDD" id="cd02440">
    <property type="entry name" value="AdoMet_MTases"/>
    <property type="match status" value="1"/>
</dbReference>